<evidence type="ECO:0000256" key="4">
    <source>
        <dbReference type="PROSITE-ProRule" id="PRU00175"/>
    </source>
</evidence>
<proteinExistence type="predicted"/>
<evidence type="ECO:0000256" key="1">
    <source>
        <dbReference type="ARBA" id="ARBA00022723"/>
    </source>
</evidence>
<evidence type="ECO:0000313" key="8">
    <source>
        <dbReference type="Proteomes" id="UP001432027"/>
    </source>
</evidence>
<keyword evidence="8" id="KW-1185">Reference proteome</keyword>
<evidence type="ECO:0000313" key="7">
    <source>
        <dbReference type="EMBL" id="GMS88916.1"/>
    </source>
</evidence>
<evidence type="ECO:0000256" key="5">
    <source>
        <dbReference type="SAM" id="MobiDB-lite"/>
    </source>
</evidence>
<keyword evidence="2 4" id="KW-0863">Zinc-finger</keyword>
<dbReference type="EMBL" id="BTSX01000003">
    <property type="protein sequence ID" value="GMS88916.1"/>
    <property type="molecule type" value="Genomic_DNA"/>
</dbReference>
<dbReference type="Pfam" id="PF13920">
    <property type="entry name" value="zf-C3HC4_3"/>
    <property type="match status" value="1"/>
</dbReference>
<evidence type="ECO:0000256" key="3">
    <source>
        <dbReference type="ARBA" id="ARBA00022833"/>
    </source>
</evidence>
<dbReference type="PANTHER" id="PTHR16450:SF1">
    <property type="entry name" value="PROTEIN CBG12045"/>
    <property type="match status" value="1"/>
</dbReference>
<feature type="region of interest" description="Disordered" evidence="5">
    <location>
        <begin position="1"/>
        <end position="22"/>
    </location>
</feature>
<keyword evidence="1" id="KW-0479">Metal-binding</keyword>
<keyword evidence="3" id="KW-0862">Zinc</keyword>
<evidence type="ECO:0000259" key="6">
    <source>
        <dbReference type="PROSITE" id="PS50089"/>
    </source>
</evidence>
<protein>
    <recommendedName>
        <fullName evidence="6">RING-type domain-containing protein</fullName>
    </recommendedName>
</protein>
<reference evidence="7" key="1">
    <citation type="submission" date="2023-10" db="EMBL/GenBank/DDBJ databases">
        <title>Genome assembly of Pristionchus species.</title>
        <authorList>
            <person name="Yoshida K."/>
            <person name="Sommer R.J."/>
        </authorList>
    </citation>
    <scope>NUCLEOTIDE SEQUENCE</scope>
    <source>
        <strain evidence="7">RS0144</strain>
    </source>
</reference>
<gene>
    <name evidence="7" type="ORF">PENTCL1PPCAC_11091</name>
</gene>
<dbReference type="Proteomes" id="UP001432027">
    <property type="component" value="Unassembled WGS sequence"/>
</dbReference>
<organism evidence="7 8">
    <name type="scientific">Pristionchus entomophagus</name>
    <dbReference type="NCBI Taxonomy" id="358040"/>
    <lineage>
        <taxon>Eukaryota</taxon>
        <taxon>Metazoa</taxon>
        <taxon>Ecdysozoa</taxon>
        <taxon>Nematoda</taxon>
        <taxon>Chromadorea</taxon>
        <taxon>Rhabditida</taxon>
        <taxon>Rhabditina</taxon>
        <taxon>Diplogasteromorpha</taxon>
        <taxon>Diplogasteroidea</taxon>
        <taxon>Neodiplogasteridae</taxon>
        <taxon>Pristionchus</taxon>
    </lineage>
</organism>
<dbReference type="GO" id="GO:0008270">
    <property type="term" value="F:zinc ion binding"/>
    <property type="evidence" value="ECO:0007669"/>
    <property type="project" value="UniProtKB-KW"/>
</dbReference>
<feature type="non-terminal residue" evidence="7">
    <location>
        <position position="118"/>
    </location>
</feature>
<dbReference type="SMART" id="SM00184">
    <property type="entry name" value="RING"/>
    <property type="match status" value="1"/>
</dbReference>
<dbReference type="SUPFAM" id="SSF57850">
    <property type="entry name" value="RING/U-box"/>
    <property type="match status" value="1"/>
</dbReference>
<dbReference type="AlphaFoldDB" id="A0AAV5SZZ3"/>
<dbReference type="InterPro" id="IPR013083">
    <property type="entry name" value="Znf_RING/FYVE/PHD"/>
</dbReference>
<name>A0AAV5SZZ3_9BILA</name>
<sequence length="118" mass="13088">MPPPPLHMPPPPLPMRPPPDWPLNCPKGAVTGEMIREAKKLREKDASNSSTAHYSRECTICGTKNPHQRAVFSNCGHIVCYSCAVDNARSNATGKRCVFCRTTSGFIKLFEEEFGNEK</sequence>
<feature type="compositionally biased region" description="Pro residues" evidence="5">
    <location>
        <begin position="1"/>
        <end position="21"/>
    </location>
</feature>
<dbReference type="PROSITE" id="PS00518">
    <property type="entry name" value="ZF_RING_1"/>
    <property type="match status" value="1"/>
</dbReference>
<comment type="caution">
    <text evidence="7">The sequence shown here is derived from an EMBL/GenBank/DDBJ whole genome shotgun (WGS) entry which is preliminary data.</text>
</comment>
<dbReference type="PANTHER" id="PTHR16450">
    <property type="entry name" value="RING FINGER PROTEIN 186"/>
    <property type="match status" value="1"/>
</dbReference>
<dbReference type="InterPro" id="IPR001841">
    <property type="entry name" value="Znf_RING"/>
</dbReference>
<dbReference type="Gene3D" id="3.30.40.10">
    <property type="entry name" value="Zinc/RING finger domain, C3HC4 (zinc finger)"/>
    <property type="match status" value="1"/>
</dbReference>
<dbReference type="PROSITE" id="PS50089">
    <property type="entry name" value="ZF_RING_2"/>
    <property type="match status" value="1"/>
</dbReference>
<evidence type="ECO:0000256" key="2">
    <source>
        <dbReference type="ARBA" id="ARBA00022771"/>
    </source>
</evidence>
<feature type="domain" description="RING-type" evidence="6">
    <location>
        <begin position="58"/>
        <end position="101"/>
    </location>
</feature>
<dbReference type="InterPro" id="IPR017907">
    <property type="entry name" value="Znf_RING_CS"/>
</dbReference>
<accession>A0AAV5SZZ3</accession>